<protein>
    <submittedName>
        <fullName evidence="2">Uncharacterized protein</fullName>
    </submittedName>
</protein>
<sequence length="88" mass="9720">MLSFFTPSPDRIEWRVQIVGDFARRREVYGDGALGGGTREARSRNNPSYFGRTPPAASRRARNRRTAASPLSANYSQSTDVLVVGFGL</sequence>
<reference evidence="2" key="1">
    <citation type="submission" date="2022-03" db="EMBL/GenBank/DDBJ databases">
        <authorList>
            <person name="Martin H S."/>
        </authorList>
    </citation>
    <scope>NUCLEOTIDE SEQUENCE</scope>
</reference>
<accession>A0ABN8HQ39</accession>
<dbReference type="Proteomes" id="UP000837857">
    <property type="component" value="Chromosome 1"/>
</dbReference>
<evidence type="ECO:0000313" key="2">
    <source>
        <dbReference type="EMBL" id="CAH2034904.1"/>
    </source>
</evidence>
<dbReference type="EMBL" id="OW152813">
    <property type="protein sequence ID" value="CAH2034904.1"/>
    <property type="molecule type" value="Genomic_DNA"/>
</dbReference>
<feature type="non-terminal residue" evidence="2">
    <location>
        <position position="1"/>
    </location>
</feature>
<feature type="region of interest" description="Disordered" evidence="1">
    <location>
        <begin position="32"/>
        <end position="72"/>
    </location>
</feature>
<evidence type="ECO:0000256" key="1">
    <source>
        <dbReference type="SAM" id="MobiDB-lite"/>
    </source>
</evidence>
<evidence type="ECO:0000313" key="3">
    <source>
        <dbReference type="Proteomes" id="UP000837857"/>
    </source>
</evidence>
<organism evidence="2 3">
    <name type="scientific">Iphiclides podalirius</name>
    <name type="common">scarce swallowtail</name>
    <dbReference type="NCBI Taxonomy" id="110791"/>
    <lineage>
        <taxon>Eukaryota</taxon>
        <taxon>Metazoa</taxon>
        <taxon>Ecdysozoa</taxon>
        <taxon>Arthropoda</taxon>
        <taxon>Hexapoda</taxon>
        <taxon>Insecta</taxon>
        <taxon>Pterygota</taxon>
        <taxon>Neoptera</taxon>
        <taxon>Endopterygota</taxon>
        <taxon>Lepidoptera</taxon>
        <taxon>Glossata</taxon>
        <taxon>Ditrysia</taxon>
        <taxon>Papilionoidea</taxon>
        <taxon>Papilionidae</taxon>
        <taxon>Papilioninae</taxon>
        <taxon>Iphiclides</taxon>
    </lineage>
</organism>
<gene>
    <name evidence="2" type="ORF">IPOD504_LOCUS336</name>
</gene>
<keyword evidence="3" id="KW-1185">Reference proteome</keyword>
<proteinExistence type="predicted"/>
<name>A0ABN8HQ39_9NEOP</name>